<comment type="caution">
    <text evidence="1">The sequence shown here is derived from an EMBL/GenBank/DDBJ whole genome shotgun (WGS) entry which is preliminary data.</text>
</comment>
<dbReference type="Proteomes" id="UP000594342">
    <property type="component" value="Unassembled WGS sequence"/>
</dbReference>
<name>A0A5K0U7G6_9VIRU</name>
<keyword evidence="2" id="KW-1185">Reference proteome</keyword>
<dbReference type="EMBL" id="UPSH01000001">
    <property type="protein sequence ID" value="VBB17919.1"/>
    <property type="molecule type" value="Genomic_DNA"/>
</dbReference>
<reference evidence="1 2" key="1">
    <citation type="submission" date="2018-10" db="EMBL/GenBank/DDBJ databases">
        <authorList>
            <consortium name="IHU Genomes"/>
        </authorList>
    </citation>
    <scope>NUCLEOTIDE SEQUENCE [LARGE SCALE GENOMIC DNA]</scope>
    <source>
        <strain evidence="1 2">A1</strain>
    </source>
</reference>
<evidence type="ECO:0000313" key="1">
    <source>
        <dbReference type="EMBL" id="VBB17919.1"/>
    </source>
</evidence>
<evidence type="ECO:0008006" key="3">
    <source>
        <dbReference type="Google" id="ProtNLM"/>
    </source>
</evidence>
<protein>
    <recommendedName>
        <fullName evidence="3">Transposase</fullName>
    </recommendedName>
</protein>
<evidence type="ECO:0000313" key="2">
    <source>
        <dbReference type="Proteomes" id="UP000594342"/>
    </source>
</evidence>
<proteinExistence type="predicted"/>
<sequence length="747" mass="87869">MTKKKKKSDQKNQSLPSNKVVKVKLSRIVRSEYASKIPVIQEIVNRVSLIVTHTYHFLKLFSINHYQTKNCLPLIDKNLIMMIMKTVSKSSRQTGNFKETNKDIKLDLEQFYDDVYCNLVDEIEPIKYDGLTQMLGYEATNIVTSYHNHLKNHFYKLMCRFINLYFDIKGKTLAIRKQCEIDGTNYTDAVNKFRSEMFALKSDIYQSTDKCNPVFDNFKKYFREKIMNNLNIKHTLYGDVKTKVQSDPHKLLLPLLKMSMLGEQLVRQKLGDDEKDKLFNIINCFPVRKSNIPKYVKIDTFMLIYLFTEGNKRFYQMNVIDQKELLWHTYFKTGKRTFKKSNYDFNGSILTDGFTACVCFELKDNKSKSKKIKLSESNDSTQYVTDLSEEDKLRLQSKTLVGIDPGWSDLIFCTNGKTDIIEKSNGKKVHKTETFRFSRQQRRKELKTKRYRDILEDDKRKTIIKGCNVKEAESILSQFNSNSCNYDRCQEYVRVKNRLNYELKEYYQKEIHRKLRWYSYLNKMRSDSNMINRFRDKFGSPEDVVILMGDFSKTEVLKGSEPVKGKSVRKLFKDAGYELYLVNEYNTSKKMYETGDDLEKFRKRESVRPYKKGTINLVHGLLRIKSKTSNSSTELIETDSTSQSEIEYNPQKMIRKTTIINRDLNGALNIRLKGKMQLLNRETPEYLKRAKIVEDVKEEIEKTIRMPNKIAKVKVEVKEKIVKVIRRTSSVEPTGSLLRKKQLARSE</sequence>
<gene>
    <name evidence="1" type="ORF">YASMINEVIRUS_382</name>
</gene>
<organism evidence="1 2">
    <name type="scientific">Yasminevirus sp. GU-2018</name>
    <dbReference type="NCBI Taxonomy" id="2420051"/>
    <lineage>
        <taxon>Viruses</taxon>
        <taxon>Varidnaviria</taxon>
        <taxon>Bamfordvirae</taxon>
        <taxon>Nucleocytoviricota</taxon>
        <taxon>Megaviricetes</taxon>
        <taxon>Imitervirales</taxon>
        <taxon>Mimiviridae</taxon>
        <taxon>Klosneuvirinae</taxon>
        <taxon>Yasminevirus</taxon>
        <taxon>Yasminevirus saudimassiliense</taxon>
    </lineage>
</organism>
<accession>A0A5K0U7G6</accession>